<feature type="disulfide bond" evidence="6">
    <location>
        <begin position="30"/>
        <end position="40"/>
    </location>
</feature>
<feature type="disulfide bond" evidence="6">
    <location>
        <begin position="216"/>
        <end position="225"/>
    </location>
</feature>
<dbReference type="AlphaFoldDB" id="A0A8J2LHP0"/>
<dbReference type="Proteomes" id="UP000708208">
    <property type="component" value="Unassembled WGS sequence"/>
</dbReference>
<dbReference type="PROSITE" id="PS01187">
    <property type="entry name" value="EGF_CA"/>
    <property type="match status" value="2"/>
</dbReference>
<feature type="domain" description="EGF-like" evidence="10">
    <location>
        <begin position="1003"/>
        <end position="1049"/>
    </location>
</feature>
<dbReference type="SMART" id="SM00181">
    <property type="entry name" value="EGF"/>
    <property type="match status" value="10"/>
</dbReference>
<dbReference type="SMART" id="SM00282">
    <property type="entry name" value="LamG"/>
    <property type="match status" value="2"/>
</dbReference>
<feature type="signal peptide" evidence="8">
    <location>
        <begin position="1"/>
        <end position="26"/>
    </location>
</feature>
<evidence type="ECO:0000256" key="8">
    <source>
        <dbReference type="SAM" id="SignalP"/>
    </source>
</evidence>
<keyword evidence="4 6" id="KW-1015">Disulfide bond</keyword>
<keyword evidence="12" id="KW-1185">Reference proteome</keyword>
<feature type="domain" description="Laminin G" evidence="9">
    <location>
        <begin position="777"/>
        <end position="968"/>
    </location>
</feature>
<proteinExistence type="predicted"/>
<comment type="caution">
    <text evidence="6">Lacks conserved residue(s) required for the propagation of feature annotation.</text>
</comment>
<evidence type="ECO:0008006" key="13">
    <source>
        <dbReference type="Google" id="ProtNLM"/>
    </source>
</evidence>
<feature type="domain" description="EGF-like" evidence="10">
    <location>
        <begin position="736"/>
        <end position="771"/>
    </location>
</feature>
<gene>
    <name evidence="11" type="ORF">AFUS01_LOCUS45787</name>
</gene>
<dbReference type="Pfam" id="PF00008">
    <property type="entry name" value="EGF"/>
    <property type="match status" value="7"/>
</dbReference>
<dbReference type="PROSITE" id="PS50026">
    <property type="entry name" value="EGF_3"/>
    <property type="match status" value="10"/>
</dbReference>
<feature type="disulfide bond" evidence="6">
    <location>
        <begin position="740"/>
        <end position="750"/>
    </location>
</feature>
<evidence type="ECO:0000313" key="12">
    <source>
        <dbReference type="Proteomes" id="UP000708208"/>
    </source>
</evidence>
<dbReference type="CDD" id="cd00110">
    <property type="entry name" value="LamG"/>
    <property type="match status" value="2"/>
</dbReference>
<feature type="domain" description="EGF-like" evidence="10">
    <location>
        <begin position="149"/>
        <end position="188"/>
    </location>
</feature>
<feature type="domain" description="EGF-like" evidence="10">
    <location>
        <begin position="105"/>
        <end position="147"/>
    </location>
</feature>
<comment type="caution">
    <text evidence="11">The sequence shown here is derived from an EMBL/GenBank/DDBJ whole genome shotgun (WGS) entry which is preliminary data.</text>
</comment>
<organism evidence="11 12">
    <name type="scientific">Allacma fusca</name>
    <dbReference type="NCBI Taxonomy" id="39272"/>
    <lineage>
        <taxon>Eukaryota</taxon>
        <taxon>Metazoa</taxon>
        <taxon>Ecdysozoa</taxon>
        <taxon>Arthropoda</taxon>
        <taxon>Hexapoda</taxon>
        <taxon>Collembola</taxon>
        <taxon>Symphypleona</taxon>
        <taxon>Sminthuridae</taxon>
        <taxon>Allacma</taxon>
    </lineage>
</organism>
<reference evidence="11" key="1">
    <citation type="submission" date="2021-06" db="EMBL/GenBank/DDBJ databases">
        <authorList>
            <person name="Hodson N. C."/>
            <person name="Mongue J. A."/>
            <person name="Jaron S. K."/>
        </authorList>
    </citation>
    <scope>NUCLEOTIDE SEQUENCE</scope>
</reference>
<feature type="disulfide bond" evidence="6">
    <location>
        <begin position="137"/>
        <end position="146"/>
    </location>
</feature>
<evidence type="ECO:0000256" key="2">
    <source>
        <dbReference type="ARBA" id="ARBA00022729"/>
    </source>
</evidence>
<feature type="disulfide bond" evidence="6">
    <location>
        <begin position="254"/>
        <end position="263"/>
    </location>
</feature>
<evidence type="ECO:0000313" key="11">
    <source>
        <dbReference type="EMBL" id="CAG7836552.1"/>
    </source>
</evidence>
<dbReference type="FunFam" id="2.10.25.10:FF:000472">
    <property type="entry name" value="Uncharacterized protein, isoform A"/>
    <property type="match status" value="1"/>
</dbReference>
<keyword evidence="1 6" id="KW-0245">EGF-like domain</keyword>
<feature type="disulfide bond" evidence="6">
    <location>
        <begin position="178"/>
        <end position="187"/>
    </location>
</feature>
<keyword evidence="5" id="KW-0325">Glycoprotein</keyword>
<feature type="disulfide bond" evidence="6">
    <location>
        <begin position="1039"/>
        <end position="1048"/>
    </location>
</feature>
<dbReference type="InterPro" id="IPR000742">
    <property type="entry name" value="EGF"/>
</dbReference>
<dbReference type="InterPro" id="IPR051022">
    <property type="entry name" value="Notch_Cell-Fate_Det"/>
</dbReference>
<feature type="compositionally biased region" description="Low complexity" evidence="7">
    <location>
        <begin position="380"/>
        <end position="402"/>
    </location>
</feature>
<dbReference type="GO" id="GO:0005509">
    <property type="term" value="F:calcium ion binding"/>
    <property type="evidence" value="ECO:0007669"/>
    <property type="project" value="InterPro"/>
</dbReference>
<dbReference type="InterPro" id="IPR000152">
    <property type="entry name" value="EGF-type_Asp/Asn_hydroxyl_site"/>
</dbReference>
<evidence type="ECO:0000256" key="3">
    <source>
        <dbReference type="ARBA" id="ARBA00022737"/>
    </source>
</evidence>
<dbReference type="InterPro" id="IPR001881">
    <property type="entry name" value="EGF-like_Ca-bd_dom"/>
</dbReference>
<dbReference type="PROSITE" id="PS50025">
    <property type="entry name" value="LAM_G_DOMAIN"/>
    <property type="match status" value="2"/>
</dbReference>
<feature type="domain" description="EGF-like" evidence="10">
    <location>
        <begin position="26"/>
        <end position="62"/>
    </location>
</feature>
<feature type="domain" description="EGF-like" evidence="10">
    <location>
        <begin position="190"/>
        <end position="226"/>
    </location>
</feature>
<dbReference type="OrthoDB" id="283575at2759"/>
<dbReference type="SMART" id="SM00179">
    <property type="entry name" value="EGF_CA"/>
    <property type="match status" value="7"/>
</dbReference>
<feature type="disulfide bond" evidence="6">
    <location>
        <begin position="293"/>
        <end position="302"/>
    </location>
</feature>
<evidence type="ECO:0000256" key="4">
    <source>
        <dbReference type="ARBA" id="ARBA00023157"/>
    </source>
</evidence>
<dbReference type="PROSITE" id="PS00022">
    <property type="entry name" value="EGF_1"/>
    <property type="match status" value="10"/>
</dbReference>
<dbReference type="EMBL" id="CAJVCH010571072">
    <property type="protein sequence ID" value="CAG7836552.1"/>
    <property type="molecule type" value="Genomic_DNA"/>
</dbReference>
<dbReference type="InterPro" id="IPR001791">
    <property type="entry name" value="Laminin_G"/>
</dbReference>
<dbReference type="FunFam" id="2.10.25.10:FF:000050">
    <property type="entry name" value="neurogenic locus notch homolog protein 3"/>
    <property type="match status" value="1"/>
</dbReference>
<dbReference type="PANTHER" id="PTHR24049">
    <property type="entry name" value="CRUMBS FAMILY MEMBER"/>
    <property type="match status" value="1"/>
</dbReference>
<sequence length="1260" mass="136505">MSISHNIRNILCTILLLNVLITIVYGGFACLKDPCLHGICIDDLNRPHQCYCQNGFTGYSCEQNWDECRSWGPSPCLNGGTCLDGIASFNCSCPEPFAGRLCEINLSNCGEVFPCQNNGTCAYNSASTHKTGLMCYCLPGFTGLHCEKDVSVCNETVNACHNGGKCVDGIGKKYHCQCAVGWEGFHCELPVDECTSSPCQNGGICVDKIADFSCACPFGYTGKACETKLEICEENPCLNGAFCLQEGNKRVCYCVPDFHGELCEEQYDECDPPDKCSNGGTCIDGVGTFTCSCPPDFFGPVCQCTPGNDTSECMEYAGKNQTVSTPPPEDTNDLSILPTMEYSSTVVTISEPHAVSSRYVPLGVTPLPIPFSSSLLMSSDSPYDPGGDSASIISPSLSSSISPGYDEDDSSSTTTMGLGIPPVPSPTLSPVITTFVEDTADVDKTDTYDPCPSLSIDESASFTPEVAVTTTREELMSWSSMSPSIGWSSSVIVSLEFPVSDLFSSGLGDASSTISISSIDPNELISEFPPDMVTPTPTLLGPIPTASFSSELWEVPDSYSSYYDASTLFLIDSSSLLYPSESLSAQLESPTLPPGMASSTLVLSSPSIIIGSQGEPRLESLSPDSSSYQQEAFSSTMGLAASFPTPTVPDSSIGAIFPVGTAPLATSPVKSFLEPTVSPSEFDGRMTSRIYDTPVVTTPVPSESIKATTSTVEEIIVMPTPVPTQSIPKATGAPNLTDPCENYCHNNAKCISTTIEPICICQFRNMGERCEQVQEKVNIPSFSGNSFLKYELPRASANIIDISSQMATVVPEGILMYSAIGKIYALIYIQDGLVTLHFSCGAQSMHFVETRTRVDNGYNFTLSFRLQNTLEENGELRCTGEVSLNESYSMRGEQTVDIHALSVMEQPIKRVFLGGLDNPDSYSNDDIIRITPGFRGCVYHLKVNQELVSMFEDAKDGREISECSTFGCVVNPCVGNSRCVSSIKYPFWECICPPGFAGVRCNIRACSVNPCKKGATCTSVQNAVSANGGNQSVTWKCLCPLGFTGNLCQSEINVKKPSFHGTPDYSSFLAYDSIPRFADWMQLKFHFITHNMSQIALLMFSGSETERVSRQNLESPPVQVQDSVQAMDFFSISFLQGFIALTWNLGSGTQRITTPSRIDNRINVHTLFAGRNGRQAWLKVDGMRNITGKSPGRYLRLDALSDLFVGGHEIPRFEGLPHDIPLHTGFQGCIFDLGFRLKNKLFLPKPLRGRNVKNCYDEDC</sequence>
<evidence type="ECO:0000256" key="7">
    <source>
        <dbReference type="SAM" id="MobiDB-lite"/>
    </source>
</evidence>
<feature type="disulfide bond" evidence="6">
    <location>
        <begin position="93"/>
        <end position="102"/>
    </location>
</feature>
<evidence type="ECO:0000259" key="9">
    <source>
        <dbReference type="PROSITE" id="PS50025"/>
    </source>
</evidence>
<accession>A0A8J2LHP0</accession>
<name>A0A8J2LHP0_9HEXA</name>
<feature type="domain" description="EGF-like" evidence="10">
    <location>
        <begin position="964"/>
        <end position="1002"/>
    </location>
</feature>
<feature type="disulfide bond" evidence="6">
    <location>
        <begin position="52"/>
        <end position="61"/>
    </location>
</feature>
<keyword evidence="3" id="KW-0677">Repeat</keyword>
<dbReference type="PROSITE" id="PS01186">
    <property type="entry name" value="EGF_2"/>
    <property type="match status" value="7"/>
</dbReference>
<dbReference type="GO" id="GO:0048513">
    <property type="term" value="P:animal organ development"/>
    <property type="evidence" value="ECO:0007669"/>
    <property type="project" value="UniProtKB-ARBA"/>
</dbReference>
<feature type="disulfide bond" evidence="6">
    <location>
        <begin position="973"/>
        <end position="990"/>
    </location>
</feature>
<keyword evidence="2 8" id="KW-0732">Signal</keyword>
<evidence type="ECO:0000256" key="1">
    <source>
        <dbReference type="ARBA" id="ARBA00022536"/>
    </source>
</evidence>
<evidence type="ECO:0000256" key="5">
    <source>
        <dbReference type="ARBA" id="ARBA00023180"/>
    </source>
</evidence>
<feature type="region of interest" description="Disordered" evidence="7">
    <location>
        <begin position="380"/>
        <end position="423"/>
    </location>
</feature>
<dbReference type="CDD" id="cd00054">
    <property type="entry name" value="EGF_CA"/>
    <property type="match status" value="4"/>
</dbReference>
<feature type="domain" description="Laminin G" evidence="9">
    <location>
        <begin position="1058"/>
        <end position="1260"/>
    </location>
</feature>
<feature type="disulfide bond" evidence="6">
    <location>
        <begin position="992"/>
        <end position="1001"/>
    </location>
</feature>
<evidence type="ECO:0000259" key="10">
    <source>
        <dbReference type="PROSITE" id="PS50026"/>
    </source>
</evidence>
<dbReference type="Pfam" id="PF02210">
    <property type="entry name" value="Laminin_G_2"/>
    <property type="match status" value="1"/>
</dbReference>
<feature type="chain" id="PRO_5035160734" description="Protein eyes shut" evidence="8">
    <location>
        <begin position="27"/>
        <end position="1260"/>
    </location>
</feature>
<protein>
    <recommendedName>
        <fullName evidence="13">Protein eyes shut</fullName>
    </recommendedName>
</protein>
<feature type="disulfide bond" evidence="6">
    <location>
        <begin position="761"/>
        <end position="770"/>
    </location>
</feature>
<dbReference type="InterPro" id="IPR018097">
    <property type="entry name" value="EGF_Ca-bd_CS"/>
</dbReference>
<evidence type="ECO:0000256" key="6">
    <source>
        <dbReference type="PROSITE-ProRule" id="PRU00076"/>
    </source>
</evidence>
<feature type="domain" description="EGF-like" evidence="10">
    <location>
        <begin position="266"/>
        <end position="303"/>
    </location>
</feature>
<feature type="domain" description="EGF-like" evidence="10">
    <location>
        <begin position="64"/>
        <end position="103"/>
    </location>
</feature>
<dbReference type="Pfam" id="PF00054">
    <property type="entry name" value="Laminin_G_1"/>
    <property type="match status" value="1"/>
</dbReference>
<dbReference type="PROSITE" id="PS00010">
    <property type="entry name" value="ASX_HYDROXYL"/>
    <property type="match status" value="3"/>
</dbReference>
<feature type="domain" description="EGF-like" evidence="10">
    <location>
        <begin position="228"/>
        <end position="264"/>
    </location>
</feature>